<evidence type="ECO:0000256" key="4">
    <source>
        <dbReference type="ARBA" id="ARBA00023125"/>
    </source>
</evidence>
<protein>
    <submittedName>
        <fullName evidence="10">R2R3-MYB transcription factor</fullName>
    </submittedName>
</protein>
<dbReference type="GO" id="GO:0005634">
    <property type="term" value="C:nucleus"/>
    <property type="evidence" value="ECO:0007669"/>
    <property type="project" value="UniProtKB-SubCell"/>
</dbReference>
<evidence type="ECO:0000256" key="3">
    <source>
        <dbReference type="ARBA" id="ARBA00023015"/>
    </source>
</evidence>
<comment type="subcellular location">
    <subcellularLocation>
        <location evidence="1">Nucleus</location>
    </subcellularLocation>
</comment>
<reference evidence="10" key="1">
    <citation type="journal article" date="2013" name="PLoS ONE">
        <title>A R2R3-MYB Transcription Factor from Epimedium sagittatum Regulates the Flavonoid Biosynthetic Pathway.</title>
        <authorList>
            <person name="Huang W."/>
            <person name="Sun W."/>
            <person name="Lv H."/>
            <person name="Luo M."/>
            <person name="Zeng S."/>
            <person name="Pattanaik S."/>
            <person name="Yuan L."/>
            <person name="Wang Y."/>
        </authorList>
    </citation>
    <scope>NUCLEOTIDE SEQUENCE</scope>
    <source>
        <tissue evidence="10">Leaf</tissue>
    </source>
</reference>
<dbReference type="FunFam" id="1.10.10.60:FF:000218">
    <property type="entry name" value="Myb transcription factor"/>
    <property type="match status" value="1"/>
</dbReference>
<feature type="domain" description="HTH myb-type" evidence="9">
    <location>
        <begin position="10"/>
        <end position="66"/>
    </location>
</feature>
<dbReference type="EMBL" id="KC335202">
    <property type="protein sequence ID" value="AGT39059.1"/>
    <property type="molecule type" value="mRNA"/>
</dbReference>
<keyword evidence="5" id="KW-0010">Activator</keyword>
<dbReference type="GO" id="GO:0003677">
    <property type="term" value="F:DNA binding"/>
    <property type="evidence" value="ECO:0007669"/>
    <property type="project" value="UniProtKB-KW"/>
</dbReference>
<dbReference type="InterPro" id="IPR015495">
    <property type="entry name" value="Myb_TF_plants"/>
</dbReference>
<evidence type="ECO:0000256" key="1">
    <source>
        <dbReference type="ARBA" id="ARBA00004123"/>
    </source>
</evidence>
<accession>S6A0F4</accession>
<evidence type="ECO:0000259" key="8">
    <source>
        <dbReference type="PROSITE" id="PS50090"/>
    </source>
</evidence>
<dbReference type="Pfam" id="PF00249">
    <property type="entry name" value="Myb_DNA-binding"/>
    <property type="match status" value="2"/>
</dbReference>
<keyword evidence="6" id="KW-0804">Transcription</keyword>
<dbReference type="PROSITE" id="PS50090">
    <property type="entry name" value="MYB_LIKE"/>
    <property type="match status" value="2"/>
</dbReference>
<dbReference type="Gene3D" id="1.10.10.60">
    <property type="entry name" value="Homeodomain-like"/>
    <property type="match status" value="2"/>
</dbReference>
<keyword evidence="4" id="KW-0238">DNA-binding</keyword>
<sequence>MKPDFSEMFKSGVRKGAWTKEEDEVLKICVEKYGVGNWHRIPQRAGLNRCRKSCRMRWLNYLNPSINRGVFREDEIDLMLKMHKLLGNRWSLIAGRLPGRTANDVKNFWNTQLRHKSVLNNKDKERILPPKKVEVIKPHPRIFKPVPTRLTGEPAFCNLQEQQQEEGNQHPVAEDTIWWEELLSHDKEMNHGTSVSFGREEVVSTTNSTEEERKAALFSDVDFEFQDFSDLNFWNFE</sequence>
<feature type="domain" description="Myb-like" evidence="8">
    <location>
        <begin position="10"/>
        <end position="62"/>
    </location>
</feature>
<dbReference type="AlphaFoldDB" id="S6A0F4"/>
<feature type="domain" description="Myb-like" evidence="8">
    <location>
        <begin position="63"/>
        <end position="113"/>
    </location>
</feature>
<dbReference type="InterPro" id="IPR017930">
    <property type="entry name" value="Myb_dom"/>
</dbReference>
<keyword evidence="7" id="KW-0539">Nucleus</keyword>
<feature type="domain" description="HTH myb-type" evidence="9">
    <location>
        <begin position="67"/>
        <end position="117"/>
    </location>
</feature>
<evidence type="ECO:0000313" key="10">
    <source>
        <dbReference type="EMBL" id="AGT39059.1"/>
    </source>
</evidence>
<gene>
    <name evidence="10" type="primary">MYBA1</name>
</gene>
<dbReference type="InterPro" id="IPR009057">
    <property type="entry name" value="Homeodomain-like_sf"/>
</dbReference>
<dbReference type="InterPro" id="IPR001005">
    <property type="entry name" value="SANT/Myb"/>
</dbReference>
<dbReference type="CDD" id="cd00167">
    <property type="entry name" value="SANT"/>
    <property type="match status" value="2"/>
</dbReference>
<dbReference type="PANTHER" id="PTHR47999">
    <property type="entry name" value="TRANSCRIPTION FACTOR MYB8-RELATED-RELATED"/>
    <property type="match status" value="1"/>
</dbReference>
<dbReference type="PANTHER" id="PTHR47999:SF24">
    <property type="entry name" value="TRANSCRIPTION FACTOR MYB90"/>
    <property type="match status" value="1"/>
</dbReference>
<proteinExistence type="evidence at transcript level"/>
<evidence type="ECO:0000256" key="6">
    <source>
        <dbReference type="ARBA" id="ARBA00023163"/>
    </source>
</evidence>
<keyword evidence="3" id="KW-0805">Transcription regulation</keyword>
<name>S6A0F4_9MAGN</name>
<evidence type="ECO:0000259" key="9">
    <source>
        <dbReference type="PROSITE" id="PS51294"/>
    </source>
</evidence>
<keyword evidence="2" id="KW-0677">Repeat</keyword>
<evidence type="ECO:0000256" key="5">
    <source>
        <dbReference type="ARBA" id="ARBA00023159"/>
    </source>
</evidence>
<dbReference type="SMR" id="S6A0F4"/>
<dbReference type="PROSITE" id="PS51294">
    <property type="entry name" value="HTH_MYB"/>
    <property type="match status" value="2"/>
</dbReference>
<evidence type="ECO:0000256" key="7">
    <source>
        <dbReference type="ARBA" id="ARBA00023242"/>
    </source>
</evidence>
<organism evidence="10">
    <name type="scientific">Epimedium sagittatum</name>
    <dbReference type="NCBI Taxonomy" id="253616"/>
    <lineage>
        <taxon>Eukaryota</taxon>
        <taxon>Viridiplantae</taxon>
        <taxon>Streptophyta</taxon>
        <taxon>Embryophyta</taxon>
        <taxon>Tracheophyta</taxon>
        <taxon>Spermatophyta</taxon>
        <taxon>Magnoliopsida</taxon>
        <taxon>Ranunculales</taxon>
        <taxon>Berberidaceae</taxon>
        <taxon>Podophylloideae</taxon>
        <taxon>Epimedieae</taxon>
        <taxon>Epimedium</taxon>
    </lineage>
</organism>
<dbReference type="SUPFAM" id="SSF46689">
    <property type="entry name" value="Homeodomain-like"/>
    <property type="match status" value="1"/>
</dbReference>
<dbReference type="SMART" id="SM00717">
    <property type="entry name" value="SANT"/>
    <property type="match status" value="2"/>
</dbReference>
<evidence type="ECO:0000256" key="2">
    <source>
        <dbReference type="ARBA" id="ARBA00022737"/>
    </source>
</evidence>